<gene>
    <name evidence="1" type="ORF">KDK_27740</name>
</gene>
<comment type="caution">
    <text evidence="1">The sequence shown here is derived from an EMBL/GenBank/DDBJ whole genome shotgun (WGS) entry which is preliminary data.</text>
</comment>
<dbReference type="AlphaFoldDB" id="A0A402AIT7"/>
<dbReference type="EMBL" id="BIFS01000001">
    <property type="protein sequence ID" value="GCE18974.1"/>
    <property type="molecule type" value="Genomic_DNA"/>
</dbReference>
<accession>A0A402AIT7</accession>
<dbReference type="Proteomes" id="UP000287188">
    <property type="component" value="Unassembled WGS sequence"/>
</dbReference>
<sequence length="142" mass="16657">MAESIVWHQEQKTQHWTEYYLLLGEGEQRISFILKHNAETNEVIAEPYTPPDINYTIHDSCDHEQDECVLDDPDSWESQDVAMAEKHSYAEKNLVNLEKQVKEQKIVDRLASKNISEAIESEQRPEKVYPPADHWEDDIHLL</sequence>
<dbReference type="OrthoDB" id="173318at2"/>
<organism evidence="1 2">
    <name type="scientific">Dictyobacter kobayashii</name>
    <dbReference type="NCBI Taxonomy" id="2014872"/>
    <lineage>
        <taxon>Bacteria</taxon>
        <taxon>Bacillati</taxon>
        <taxon>Chloroflexota</taxon>
        <taxon>Ktedonobacteria</taxon>
        <taxon>Ktedonobacterales</taxon>
        <taxon>Dictyobacteraceae</taxon>
        <taxon>Dictyobacter</taxon>
    </lineage>
</organism>
<dbReference type="RefSeq" id="WP_126550652.1">
    <property type="nucleotide sequence ID" value="NZ_BIFS01000001.1"/>
</dbReference>
<name>A0A402AIT7_9CHLR</name>
<evidence type="ECO:0000313" key="1">
    <source>
        <dbReference type="EMBL" id="GCE18974.1"/>
    </source>
</evidence>
<reference evidence="2" key="1">
    <citation type="submission" date="2018-12" db="EMBL/GenBank/DDBJ databases">
        <title>Tengunoibacter tsumagoiensis gen. nov., sp. nov., Dictyobacter kobayashii sp. nov., D. alpinus sp. nov., and D. joshuensis sp. nov. and description of Dictyobacteraceae fam. nov. within the order Ktedonobacterales isolated from Tengu-no-mugimeshi.</title>
        <authorList>
            <person name="Wang C.M."/>
            <person name="Zheng Y."/>
            <person name="Sakai Y."/>
            <person name="Toyoda A."/>
            <person name="Minakuchi Y."/>
            <person name="Abe K."/>
            <person name="Yokota A."/>
            <person name="Yabe S."/>
        </authorList>
    </citation>
    <scope>NUCLEOTIDE SEQUENCE [LARGE SCALE GENOMIC DNA]</scope>
    <source>
        <strain evidence="2">Uno11</strain>
    </source>
</reference>
<proteinExistence type="predicted"/>
<evidence type="ECO:0000313" key="2">
    <source>
        <dbReference type="Proteomes" id="UP000287188"/>
    </source>
</evidence>
<protein>
    <submittedName>
        <fullName evidence="1">Uncharacterized protein</fullName>
    </submittedName>
</protein>
<keyword evidence="2" id="KW-1185">Reference proteome</keyword>